<comment type="similarity">
    <text evidence="2">Belongs to the SNF7 family.</text>
</comment>
<evidence type="ECO:0000256" key="7">
    <source>
        <dbReference type="SAM" id="Coils"/>
    </source>
</evidence>
<proteinExistence type="inferred from homology"/>
<keyword evidence="5" id="KW-0653">Protein transport</keyword>
<feature type="compositionally biased region" description="Basic residues" evidence="8">
    <location>
        <begin position="186"/>
        <end position="195"/>
    </location>
</feature>
<evidence type="ECO:0000313" key="10">
    <source>
        <dbReference type="Proteomes" id="UP000187209"/>
    </source>
</evidence>
<dbReference type="GO" id="GO:0000815">
    <property type="term" value="C:ESCRT III complex"/>
    <property type="evidence" value="ECO:0007669"/>
    <property type="project" value="TreeGrafter"/>
</dbReference>
<dbReference type="GO" id="GO:0032511">
    <property type="term" value="P:late endosome to vacuole transport via multivesicular body sorting pathway"/>
    <property type="evidence" value="ECO:0007669"/>
    <property type="project" value="TreeGrafter"/>
</dbReference>
<protein>
    <recommendedName>
        <fullName evidence="11">Charged multivesicular body protein 6</fullName>
    </recommendedName>
</protein>
<dbReference type="GO" id="GO:0006900">
    <property type="term" value="P:vesicle budding from membrane"/>
    <property type="evidence" value="ECO:0007669"/>
    <property type="project" value="TreeGrafter"/>
</dbReference>
<feature type="region of interest" description="Disordered" evidence="8">
    <location>
        <begin position="177"/>
        <end position="205"/>
    </location>
</feature>
<accession>A0A1R2BTW2</accession>
<keyword evidence="6" id="KW-0472">Membrane</keyword>
<dbReference type="Gene3D" id="1.10.287.1060">
    <property type="entry name" value="ESAT-6-like"/>
    <property type="match status" value="1"/>
</dbReference>
<dbReference type="PANTHER" id="PTHR22761:SF5">
    <property type="entry name" value="CHARGED MULTIVESICULAR BODY PROTEIN 6"/>
    <property type="match status" value="1"/>
</dbReference>
<dbReference type="AlphaFoldDB" id="A0A1R2BTW2"/>
<evidence type="ECO:0008006" key="11">
    <source>
        <dbReference type="Google" id="ProtNLM"/>
    </source>
</evidence>
<keyword evidence="3" id="KW-0813">Transport</keyword>
<dbReference type="InterPro" id="IPR005024">
    <property type="entry name" value="Snf7_fam"/>
</dbReference>
<dbReference type="OrthoDB" id="308923at2759"/>
<name>A0A1R2BTW2_9CILI</name>
<organism evidence="9 10">
    <name type="scientific">Stentor coeruleus</name>
    <dbReference type="NCBI Taxonomy" id="5963"/>
    <lineage>
        <taxon>Eukaryota</taxon>
        <taxon>Sar</taxon>
        <taxon>Alveolata</taxon>
        <taxon>Ciliophora</taxon>
        <taxon>Postciliodesmatophora</taxon>
        <taxon>Heterotrichea</taxon>
        <taxon>Heterotrichida</taxon>
        <taxon>Stentoridae</taxon>
        <taxon>Stentor</taxon>
    </lineage>
</organism>
<evidence type="ECO:0000256" key="5">
    <source>
        <dbReference type="ARBA" id="ARBA00022927"/>
    </source>
</evidence>
<dbReference type="GO" id="GO:0015031">
    <property type="term" value="P:protein transport"/>
    <property type="evidence" value="ECO:0007669"/>
    <property type="project" value="UniProtKB-KW"/>
</dbReference>
<reference evidence="9 10" key="1">
    <citation type="submission" date="2016-11" db="EMBL/GenBank/DDBJ databases">
        <title>The macronuclear genome of Stentor coeruleus: a giant cell with tiny introns.</title>
        <authorList>
            <person name="Slabodnick M."/>
            <person name="Ruby J.G."/>
            <person name="Reiff S.B."/>
            <person name="Swart E.C."/>
            <person name="Gosai S."/>
            <person name="Prabakaran S."/>
            <person name="Witkowska E."/>
            <person name="Larue G.E."/>
            <person name="Fisher S."/>
            <person name="Freeman R.M."/>
            <person name="Gunawardena J."/>
            <person name="Chu W."/>
            <person name="Stover N.A."/>
            <person name="Gregory B.D."/>
            <person name="Nowacki M."/>
            <person name="Derisi J."/>
            <person name="Roy S.W."/>
            <person name="Marshall W.F."/>
            <person name="Sood P."/>
        </authorList>
    </citation>
    <scope>NUCLEOTIDE SEQUENCE [LARGE SCALE GENOMIC DNA]</scope>
    <source>
        <strain evidence="9">WM001</strain>
    </source>
</reference>
<dbReference type="PANTHER" id="PTHR22761">
    <property type="entry name" value="CHARGED MULTIVESICULAR BODY PROTEIN"/>
    <property type="match status" value="1"/>
</dbReference>
<dbReference type="EMBL" id="MPUH01000431">
    <property type="protein sequence ID" value="OMJ80259.1"/>
    <property type="molecule type" value="Genomic_DNA"/>
</dbReference>
<evidence type="ECO:0000256" key="8">
    <source>
        <dbReference type="SAM" id="MobiDB-lite"/>
    </source>
</evidence>
<gene>
    <name evidence="9" type="ORF">SteCoe_19517</name>
</gene>
<evidence type="ECO:0000256" key="3">
    <source>
        <dbReference type="ARBA" id="ARBA00022448"/>
    </source>
</evidence>
<evidence type="ECO:0000256" key="1">
    <source>
        <dbReference type="ARBA" id="ARBA00004608"/>
    </source>
</evidence>
<keyword evidence="7" id="KW-0175">Coiled coil</keyword>
<feature type="coiled-coil region" evidence="7">
    <location>
        <begin position="30"/>
        <end position="57"/>
    </location>
</feature>
<comment type="subcellular location">
    <subcellularLocation>
        <location evidence="1">Endosome membrane</location>
    </subcellularLocation>
</comment>
<keyword evidence="10" id="KW-1185">Reference proteome</keyword>
<dbReference type="Proteomes" id="UP000187209">
    <property type="component" value="Unassembled WGS sequence"/>
</dbReference>
<evidence type="ECO:0000313" key="9">
    <source>
        <dbReference type="EMBL" id="OMJ80259.1"/>
    </source>
</evidence>
<keyword evidence="4" id="KW-0967">Endosome</keyword>
<dbReference type="Pfam" id="PF03357">
    <property type="entry name" value="Snf7"/>
    <property type="match status" value="1"/>
</dbReference>
<evidence type="ECO:0000256" key="2">
    <source>
        <dbReference type="ARBA" id="ARBA00006190"/>
    </source>
</evidence>
<evidence type="ECO:0000256" key="4">
    <source>
        <dbReference type="ARBA" id="ARBA00022753"/>
    </source>
</evidence>
<sequence length="205" mass="23463">MGCLISKHQEEQKTRVNEEDKAIAQIKITRDQVKNYLKKLESTIAQLKSAIKECVKNKQKDKALLVLRKQKFLEKNLETGRGELLNLEGQIASIENAQIQKNVYEALKQGNEFLKNINKQLTVEDVNKLMEETAEAIEYQQEVGRALAQQGIQEDDTDLLQQLDELDAVEALEVDLPSVPQQEPVKKHKDKHKVKKQEPVVVLQE</sequence>
<comment type="caution">
    <text evidence="9">The sequence shown here is derived from an EMBL/GenBank/DDBJ whole genome shotgun (WGS) entry which is preliminary data.</text>
</comment>
<dbReference type="GO" id="GO:0005771">
    <property type="term" value="C:multivesicular body"/>
    <property type="evidence" value="ECO:0007669"/>
    <property type="project" value="TreeGrafter"/>
</dbReference>
<evidence type="ECO:0000256" key="6">
    <source>
        <dbReference type="ARBA" id="ARBA00023136"/>
    </source>
</evidence>